<protein>
    <submittedName>
        <fullName evidence="2">Uncharacterized protein</fullName>
    </submittedName>
</protein>
<dbReference type="AlphaFoldDB" id="A0A6C0J029"/>
<keyword evidence="1" id="KW-0472">Membrane</keyword>
<proteinExistence type="predicted"/>
<dbReference type="EMBL" id="MN740271">
    <property type="protein sequence ID" value="QHT96993.1"/>
    <property type="molecule type" value="Genomic_DNA"/>
</dbReference>
<keyword evidence="1" id="KW-0812">Transmembrane</keyword>
<organism evidence="2">
    <name type="scientific">viral metagenome</name>
    <dbReference type="NCBI Taxonomy" id="1070528"/>
    <lineage>
        <taxon>unclassified sequences</taxon>
        <taxon>metagenomes</taxon>
        <taxon>organismal metagenomes</taxon>
    </lineage>
</organism>
<evidence type="ECO:0000313" key="2">
    <source>
        <dbReference type="EMBL" id="QHT96993.1"/>
    </source>
</evidence>
<evidence type="ECO:0000256" key="1">
    <source>
        <dbReference type="SAM" id="Phobius"/>
    </source>
</evidence>
<sequence>MFFIVVGVIVLVSPLIHIGVTEPRPKSAIEYFTKLNENTAALTSVIVGSIILFLVFLASKIK</sequence>
<name>A0A6C0J029_9ZZZZ</name>
<accession>A0A6C0J029</accession>
<keyword evidence="1" id="KW-1133">Transmembrane helix</keyword>
<reference evidence="2" key="1">
    <citation type="journal article" date="2020" name="Nature">
        <title>Giant virus diversity and host interactions through global metagenomics.</title>
        <authorList>
            <person name="Schulz F."/>
            <person name="Roux S."/>
            <person name="Paez-Espino D."/>
            <person name="Jungbluth S."/>
            <person name="Walsh D.A."/>
            <person name="Denef V.J."/>
            <person name="McMahon K.D."/>
            <person name="Konstantinidis K.T."/>
            <person name="Eloe-Fadrosh E.A."/>
            <person name="Kyrpides N.C."/>
            <person name="Woyke T."/>
        </authorList>
    </citation>
    <scope>NUCLEOTIDE SEQUENCE</scope>
    <source>
        <strain evidence="2">GVMAG-M-3300024510-1</strain>
    </source>
</reference>
<feature type="transmembrane region" description="Helical" evidence="1">
    <location>
        <begin position="39"/>
        <end position="58"/>
    </location>
</feature>